<dbReference type="AlphaFoldDB" id="A0A5M9MKU6"/>
<dbReference type="VEuPathDB" id="FungiDB:EYZ11_009006"/>
<dbReference type="Proteomes" id="UP000324241">
    <property type="component" value="Unassembled WGS sequence"/>
</dbReference>
<protein>
    <submittedName>
        <fullName evidence="2">Uncharacterized protein</fullName>
    </submittedName>
</protein>
<dbReference type="OrthoDB" id="3538597at2759"/>
<dbReference type="EMBL" id="QUQM01000007">
    <property type="protein sequence ID" value="KAA8646034.1"/>
    <property type="molecule type" value="Genomic_DNA"/>
</dbReference>
<evidence type="ECO:0000313" key="2">
    <source>
        <dbReference type="EMBL" id="KAA8646034.1"/>
    </source>
</evidence>
<feature type="region of interest" description="Disordered" evidence="1">
    <location>
        <begin position="423"/>
        <end position="448"/>
    </location>
</feature>
<feature type="region of interest" description="Disordered" evidence="1">
    <location>
        <begin position="369"/>
        <end position="399"/>
    </location>
</feature>
<proteinExistence type="predicted"/>
<evidence type="ECO:0000256" key="1">
    <source>
        <dbReference type="SAM" id="MobiDB-lite"/>
    </source>
</evidence>
<gene>
    <name evidence="2" type="ORF">ATNIH1004_007456</name>
</gene>
<name>A0A5M9MKU6_9EURO</name>
<comment type="caution">
    <text evidence="2">The sequence shown here is derived from an EMBL/GenBank/DDBJ whole genome shotgun (WGS) entry which is preliminary data.</text>
</comment>
<evidence type="ECO:0000313" key="3">
    <source>
        <dbReference type="Proteomes" id="UP000324241"/>
    </source>
</evidence>
<feature type="compositionally biased region" description="Low complexity" evidence="1">
    <location>
        <begin position="428"/>
        <end position="438"/>
    </location>
</feature>
<dbReference type="RefSeq" id="XP_033425395.1">
    <property type="nucleotide sequence ID" value="XM_033572080.1"/>
</dbReference>
<reference evidence="2 3" key="1">
    <citation type="submission" date="2019-08" db="EMBL/GenBank/DDBJ databases">
        <title>The genome sequence of a newly discovered highly antifungal drug resistant Aspergillus species, Aspergillus tanneri NIH 1004.</title>
        <authorList>
            <person name="Mounaud S."/>
            <person name="Singh I."/>
            <person name="Joardar V."/>
            <person name="Pakala S."/>
            <person name="Pakala S."/>
            <person name="Venepally P."/>
            <person name="Chung J.K."/>
            <person name="Losada L."/>
            <person name="Nierman W.C."/>
        </authorList>
    </citation>
    <scope>NUCLEOTIDE SEQUENCE [LARGE SCALE GENOMIC DNA]</scope>
    <source>
        <strain evidence="2 3">NIH1004</strain>
    </source>
</reference>
<accession>A0A5M9MKU6</accession>
<organism evidence="2 3">
    <name type="scientific">Aspergillus tanneri</name>
    <dbReference type="NCBI Taxonomy" id="1220188"/>
    <lineage>
        <taxon>Eukaryota</taxon>
        <taxon>Fungi</taxon>
        <taxon>Dikarya</taxon>
        <taxon>Ascomycota</taxon>
        <taxon>Pezizomycotina</taxon>
        <taxon>Eurotiomycetes</taxon>
        <taxon>Eurotiomycetidae</taxon>
        <taxon>Eurotiales</taxon>
        <taxon>Aspergillaceae</taxon>
        <taxon>Aspergillus</taxon>
        <taxon>Aspergillus subgen. Circumdati</taxon>
    </lineage>
</organism>
<feature type="compositionally biased region" description="Acidic residues" evidence="1">
    <location>
        <begin position="439"/>
        <end position="448"/>
    </location>
</feature>
<sequence length="779" mass="88716">MPPQSGSRKLSPQQQRALLHRYNISIDGPIRPRDWPERYASIFGTVRDMENVRYEKYYQRGLGNDNAKLLHVTQMCSRVEKLVKQAYSLRVAQDNEGTWRLKTEHLILERFETDVDCHVCNQRRWISDFQAVPYCSRAAERLKAIRDKRSLCHCEEIVRARLLAQSSSEHAFITKGSCTLVDESMPEIQKRILAHHKPDRVLGLGRTHDLERLVAANPSIVTTVIKDDMDTCFPFLVLEAKSEKNTVGFESIERQTAFPIRAMIGLQRSLETAGTVPLDPLVWFLANRGDEWRVYGCVPDRSHIRVIDLWHGCILRHDSALQLLLIIDLLCDWARDIFTEQVMCSIRQQTSQDYATLPSQSSLEELALRQPGPSNNSRGFRLPSAGTSSPWPVQDDRRGPGVFVRTELNDMIMDEVPNITQEVEQIEETPSPTTSSSDTSEDSEDLDILPDTWPECMAVKSDKDIERQFRSVSLPESTYRLGRLLKVLGREADLVQTALKLLDLFNLNNPFIVEPEFVDRISAAWGGRVQNKRPRNMGHLYACLHWRTRFDYDDWILTKELSCITASVAAIAALATIGKIPTTNLFPEGGPKPTNRARRLIHPLRYLPLPELVQAASRSQFLHLEVSDGIAKARGWVEDSGKALFSEHFWKCLSITEAFTVCSGYVFSNIRRLPRSPMSRDEVEIPVPLQISEIAKERQVALLRRSRGAEAIEPAYCVFVFNSLHAYIPFTIGSAILSYVHEEWSCFSGHNEPLTELDRTKLAWLASVIINLDTWPEES</sequence>
<dbReference type="VEuPathDB" id="FungiDB:EYZ11_009002"/>
<dbReference type="GeneID" id="54330158"/>